<dbReference type="SMART" id="SM00406">
    <property type="entry name" value="IGv"/>
    <property type="match status" value="1"/>
</dbReference>
<dbReference type="OMA" id="DYIMWYQ"/>
<dbReference type="GO" id="GO:0005886">
    <property type="term" value="C:plasma membrane"/>
    <property type="evidence" value="ECO:0007669"/>
    <property type="project" value="UniProtKB-SubCell"/>
</dbReference>
<evidence type="ECO:0000256" key="8">
    <source>
        <dbReference type="SAM" id="SignalP"/>
    </source>
</evidence>
<evidence type="ECO:0000256" key="1">
    <source>
        <dbReference type="ARBA" id="ARBA00004236"/>
    </source>
</evidence>
<keyword evidence="6" id="KW-1015">Disulfide bond</keyword>
<sequence>MYQFRTVIVLLLCSLCSSDIIQEPKMDAMQGTDPVLTCSHSSLTTAEMIQWYRQLPDRGPQFLISSYKTTEKDKMSKYSMVFSNDRKFSELHIKDITLEESAVYLCVKSDTVIYTSPTPVQNVTPYSKGGNEGPLL</sequence>
<evidence type="ECO:0000256" key="7">
    <source>
        <dbReference type="ARBA" id="ARBA00023180"/>
    </source>
</evidence>
<reference evidence="11" key="1">
    <citation type="journal article" date="2016" name="Nature">
        <title>Genome evolution in the allotetraploid frog Xenopus laevis.</title>
        <authorList>
            <person name="Session A.M."/>
            <person name="Uno Y."/>
            <person name="Kwon T."/>
            <person name="Chapman J.A."/>
            <person name="Toyoda A."/>
            <person name="Takahashi S."/>
            <person name="Fukui A."/>
            <person name="Hikosaka A."/>
            <person name="Suzuki A."/>
            <person name="Kondo M."/>
            <person name="van Heeringen S.J."/>
            <person name="Quigley I."/>
            <person name="Heinz S."/>
            <person name="Ogino H."/>
            <person name="Ochi H."/>
            <person name="Hellsten U."/>
            <person name="Lyons J.B."/>
            <person name="Simakov O."/>
            <person name="Putnam N."/>
            <person name="Stites J."/>
            <person name="Kuroki Y."/>
            <person name="Tanaka T."/>
            <person name="Michiue T."/>
            <person name="Watanabe M."/>
            <person name="Bogdanovic O."/>
            <person name="Lister R."/>
            <person name="Georgiou G."/>
            <person name="Paranjpe S.S."/>
            <person name="van Kruijsbergen I."/>
            <person name="Shu S."/>
            <person name="Carlson J."/>
            <person name="Kinoshita T."/>
            <person name="Ohta Y."/>
            <person name="Mawaribuchi S."/>
            <person name="Jenkins J."/>
            <person name="Grimwood J."/>
            <person name="Schmutz J."/>
            <person name="Mitros T."/>
            <person name="Mozaffari S.V."/>
            <person name="Suzuki Y."/>
            <person name="Haramoto Y."/>
            <person name="Yamamoto T.S."/>
            <person name="Takagi C."/>
            <person name="Heald R."/>
            <person name="Miller K."/>
            <person name="Haudenschild C."/>
            <person name="Kitzman J."/>
            <person name="Nakayama T."/>
            <person name="Izutsu Y."/>
            <person name="Robert J."/>
            <person name="Fortriede J."/>
            <person name="Burns K."/>
            <person name="Lotay V."/>
            <person name="Karimi K."/>
            <person name="Yasuoka Y."/>
            <person name="Dichmann D.S."/>
            <person name="Flajnik M.F."/>
            <person name="Houston D.W."/>
            <person name="Shendure J."/>
            <person name="DuPasquier L."/>
            <person name="Vize P.D."/>
            <person name="Zorn A.M."/>
            <person name="Ito M."/>
            <person name="Marcotte E.M."/>
            <person name="Wallingford J.B."/>
            <person name="Ito Y."/>
            <person name="Asashima M."/>
            <person name="Ueno N."/>
            <person name="Matsuda Y."/>
            <person name="Veenstra G.J."/>
            <person name="Fujiyama A."/>
            <person name="Harland R.M."/>
            <person name="Taira M."/>
            <person name="Rokhsar D.S."/>
        </authorList>
    </citation>
    <scope>NUCLEOTIDE SEQUENCE [LARGE SCALE GENOMIC DNA]</scope>
    <source>
        <strain evidence="11">J</strain>
    </source>
</reference>
<dbReference type="InterPro" id="IPR013106">
    <property type="entry name" value="Ig_V-set"/>
</dbReference>
<evidence type="ECO:0000256" key="3">
    <source>
        <dbReference type="ARBA" id="ARBA00022729"/>
    </source>
</evidence>
<feature type="signal peptide" evidence="8">
    <location>
        <begin position="1"/>
        <end position="18"/>
    </location>
</feature>
<dbReference type="GO" id="GO:0009617">
    <property type="term" value="P:response to bacterium"/>
    <property type="evidence" value="ECO:0007669"/>
    <property type="project" value="TreeGrafter"/>
</dbReference>
<protein>
    <recommendedName>
        <fullName evidence="9">Ig-like domain-containing protein</fullName>
    </recommendedName>
</protein>
<proteinExistence type="predicted"/>
<keyword evidence="4" id="KW-0391">Immunity</keyword>
<evidence type="ECO:0000313" key="10">
    <source>
        <dbReference type="EMBL" id="OCU01448.1"/>
    </source>
</evidence>
<dbReference type="EMBL" id="CM004466">
    <property type="protein sequence ID" value="OCU01448.1"/>
    <property type="molecule type" value="Genomic_DNA"/>
</dbReference>
<keyword evidence="2" id="KW-1003">Cell membrane</keyword>
<organism evidence="10 11">
    <name type="scientific">Xenopus laevis</name>
    <name type="common">African clawed frog</name>
    <dbReference type="NCBI Taxonomy" id="8355"/>
    <lineage>
        <taxon>Eukaryota</taxon>
        <taxon>Metazoa</taxon>
        <taxon>Chordata</taxon>
        <taxon>Craniata</taxon>
        <taxon>Vertebrata</taxon>
        <taxon>Euteleostomi</taxon>
        <taxon>Amphibia</taxon>
        <taxon>Batrachia</taxon>
        <taxon>Anura</taxon>
        <taxon>Pipoidea</taxon>
        <taxon>Pipidae</taxon>
        <taxon>Xenopodinae</taxon>
        <taxon>Xenopus</taxon>
        <taxon>Xenopus</taxon>
    </lineage>
</organism>
<dbReference type="InterPro" id="IPR013783">
    <property type="entry name" value="Ig-like_fold"/>
</dbReference>
<dbReference type="PANTHER" id="PTHR19433">
    <property type="entry name" value="T-CELL RECEPTOR ALPHA CHAIN V REGION-RELATED"/>
    <property type="match status" value="1"/>
</dbReference>
<feature type="chain" id="PRO_5036755532" description="Ig-like domain-containing protein" evidence="8">
    <location>
        <begin position="19"/>
        <end position="136"/>
    </location>
</feature>
<dbReference type="InterPro" id="IPR052051">
    <property type="entry name" value="TCR_complex_component"/>
</dbReference>
<keyword evidence="7" id="KW-0325">Glycoprotein</keyword>
<evidence type="ECO:0000313" key="11">
    <source>
        <dbReference type="Proteomes" id="UP000694892"/>
    </source>
</evidence>
<dbReference type="AlphaFoldDB" id="A0A974I4A6"/>
<dbReference type="SUPFAM" id="SSF48726">
    <property type="entry name" value="Immunoglobulin"/>
    <property type="match status" value="1"/>
</dbReference>
<keyword evidence="3 8" id="KW-0732">Signal</keyword>
<feature type="domain" description="Ig-like" evidence="9">
    <location>
        <begin position="18"/>
        <end position="124"/>
    </location>
</feature>
<name>A0A974I4A6_XENLA</name>
<dbReference type="PANTHER" id="PTHR19433:SF111">
    <property type="entry name" value="T CELL RECEPTOR ALPHA VARIABLE 4"/>
    <property type="match status" value="1"/>
</dbReference>
<gene>
    <name evidence="10" type="ORF">XELAEV_18007237mg</name>
</gene>
<dbReference type="Proteomes" id="UP000694892">
    <property type="component" value="Chromosome 1L"/>
</dbReference>
<keyword evidence="5" id="KW-0472">Membrane</keyword>
<evidence type="ECO:0000256" key="5">
    <source>
        <dbReference type="ARBA" id="ARBA00023136"/>
    </source>
</evidence>
<evidence type="ECO:0000256" key="6">
    <source>
        <dbReference type="ARBA" id="ARBA00023157"/>
    </source>
</evidence>
<dbReference type="Gene3D" id="2.60.40.10">
    <property type="entry name" value="Immunoglobulins"/>
    <property type="match status" value="1"/>
</dbReference>
<dbReference type="GO" id="GO:0002376">
    <property type="term" value="P:immune system process"/>
    <property type="evidence" value="ECO:0007669"/>
    <property type="project" value="UniProtKB-KW"/>
</dbReference>
<dbReference type="InterPro" id="IPR036179">
    <property type="entry name" value="Ig-like_dom_sf"/>
</dbReference>
<dbReference type="Pfam" id="PF07686">
    <property type="entry name" value="V-set"/>
    <property type="match status" value="1"/>
</dbReference>
<accession>A0A974I4A6</accession>
<comment type="subcellular location">
    <subcellularLocation>
        <location evidence="1">Cell membrane</location>
    </subcellularLocation>
</comment>
<evidence type="ECO:0000256" key="2">
    <source>
        <dbReference type="ARBA" id="ARBA00022475"/>
    </source>
</evidence>
<dbReference type="PROSITE" id="PS50835">
    <property type="entry name" value="IG_LIKE"/>
    <property type="match status" value="1"/>
</dbReference>
<evidence type="ECO:0000259" key="9">
    <source>
        <dbReference type="PROSITE" id="PS50835"/>
    </source>
</evidence>
<evidence type="ECO:0000256" key="4">
    <source>
        <dbReference type="ARBA" id="ARBA00022859"/>
    </source>
</evidence>
<dbReference type="InterPro" id="IPR007110">
    <property type="entry name" value="Ig-like_dom"/>
</dbReference>